<reference evidence="4" key="1">
    <citation type="submission" date="2007-03" db="EMBL/GenBank/DDBJ databases">
        <title>Annotation of Culex pipiens quinquefasciatus.</title>
        <authorList>
            <consortium name="The Broad Institute Genome Sequencing Platform"/>
            <person name="Atkinson P.W."/>
            <person name="Hemingway J."/>
            <person name="Christensen B.M."/>
            <person name="Higgs S."/>
            <person name="Kodira C."/>
            <person name="Hannick L."/>
            <person name="Megy K."/>
            <person name="O'Leary S."/>
            <person name="Pearson M."/>
            <person name="Haas B.J."/>
            <person name="Mauceli E."/>
            <person name="Wortman J.R."/>
            <person name="Lee N.H."/>
            <person name="Guigo R."/>
            <person name="Stanke M."/>
            <person name="Alvarado L."/>
            <person name="Amedeo P."/>
            <person name="Antoine C.H."/>
            <person name="Arensburger P."/>
            <person name="Bidwell S.L."/>
            <person name="Crawford M."/>
            <person name="Camaro F."/>
            <person name="Devon K."/>
            <person name="Engels R."/>
            <person name="Hammond M."/>
            <person name="Howarth C."/>
            <person name="Koehrsen M."/>
            <person name="Lawson D."/>
            <person name="Montgomery P."/>
            <person name="Nene V."/>
            <person name="Nusbaum C."/>
            <person name="Puiu D."/>
            <person name="Romero-Severson J."/>
            <person name="Severson D.W."/>
            <person name="Shumway M."/>
            <person name="Sisk P."/>
            <person name="Stolte C."/>
            <person name="Zeng Q."/>
            <person name="Eisenstadt E."/>
            <person name="Fraser-Liggett C."/>
            <person name="Strausberg R."/>
            <person name="Galagan J."/>
            <person name="Birren B."/>
            <person name="Collins F.H."/>
        </authorList>
    </citation>
    <scope>NUCLEOTIDE SEQUENCE [LARGE SCALE GENOMIC DNA]</scope>
    <source>
        <strain evidence="4">JHB</strain>
    </source>
</reference>
<dbReference type="HOGENOM" id="CLU_065450_3_0_1"/>
<dbReference type="VEuPathDB" id="VectorBase:CPIJ011935"/>
<evidence type="ECO:0000256" key="1">
    <source>
        <dbReference type="ARBA" id="ARBA00022460"/>
    </source>
</evidence>
<dbReference type="KEGG" id="cqu:CpipJ_CPIJ011935"/>
<dbReference type="VEuPathDB" id="VectorBase:CQUJHB015358"/>
<dbReference type="InParanoid" id="B0WXM6"/>
<dbReference type="PANTHER" id="PTHR10380">
    <property type="entry name" value="CUTICLE PROTEIN"/>
    <property type="match status" value="1"/>
</dbReference>
<feature type="signal peptide" evidence="3">
    <location>
        <begin position="1"/>
        <end position="25"/>
    </location>
</feature>
<organism>
    <name type="scientific">Culex quinquefasciatus</name>
    <name type="common">Southern house mosquito</name>
    <name type="synonym">Culex pungens</name>
    <dbReference type="NCBI Taxonomy" id="7176"/>
    <lineage>
        <taxon>Eukaryota</taxon>
        <taxon>Metazoa</taxon>
        <taxon>Ecdysozoa</taxon>
        <taxon>Arthropoda</taxon>
        <taxon>Hexapoda</taxon>
        <taxon>Insecta</taxon>
        <taxon>Pterygota</taxon>
        <taxon>Neoptera</taxon>
        <taxon>Endopterygota</taxon>
        <taxon>Diptera</taxon>
        <taxon>Nematocera</taxon>
        <taxon>Culicoidea</taxon>
        <taxon>Culicidae</taxon>
        <taxon>Culicinae</taxon>
        <taxon>Culicini</taxon>
        <taxon>Culex</taxon>
        <taxon>Culex</taxon>
    </lineage>
</organism>
<dbReference type="PRINTS" id="PR00947">
    <property type="entry name" value="CUTICLE"/>
</dbReference>
<dbReference type="InterPro" id="IPR000618">
    <property type="entry name" value="Insect_cuticle"/>
</dbReference>
<proteinExistence type="predicted"/>
<name>B0WXM6_CULQU</name>
<reference evidence="5" key="2">
    <citation type="submission" date="2020-05" db="UniProtKB">
        <authorList>
            <consortium name="EnsemblMetazoa"/>
        </authorList>
    </citation>
    <scope>IDENTIFICATION</scope>
    <source>
        <strain evidence="5">JHB</strain>
    </source>
</reference>
<gene>
    <name evidence="5" type="primary">6044669</name>
    <name evidence="4" type="ORF">CpipJ_CPIJ011935</name>
</gene>
<dbReference type="GO" id="GO:0008010">
    <property type="term" value="F:structural constituent of chitin-based larval cuticle"/>
    <property type="evidence" value="ECO:0007669"/>
    <property type="project" value="TreeGrafter"/>
</dbReference>
<dbReference type="InterPro" id="IPR031311">
    <property type="entry name" value="CHIT_BIND_RR_consensus"/>
</dbReference>
<evidence type="ECO:0000313" key="6">
    <source>
        <dbReference type="Proteomes" id="UP000002320"/>
    </source>
</evidence>
<dbReference type="OMA" id="HAHVANQ"/>
<keyword evidence="3" id="KW-0732">Signal</keyword>
<dbReference type="Pfam" id="PF00379">
    <property type="entry name" value="Chitin_bind_4"/>
    <property type="match status" value="2"/>
</dbReference>
<evidence type="ECO:0000313" key="4">
    <source>
        <dbReference type="EMBL" id="EDS36556.1"/>
    </source>
</evidence>
<feature type="chain" id="PRO_5014567056" description="Pupal cuticle protein" evidence="3">
    <location>
        <begin position="26"/>
        <end position="215"/>
    </location>
</feature>
<dbReference type="Proteomes" id="UP000002320">
    <property type="component" value="Unassembled WGS sequence"/>
</dbReference>
<dbReference type="eggNOG" id="ENOG502STH2">
    <property type="taxonomic scope" value="Eukaryota"/>
</dbReference>
<dbReference type="GO" id="GO:0062129">
    <property type="term" value="C:chitin-based extracellular matrix"/>
    <property type="evidence" value="ECO:0007669"/>
    <property type="project" value="TreeGrafter"/>
</dbReference>
<dbReference type="InterPro" id="IPR050468">
    <property type="entry name" value="Cuticle_Struct_Prot"/>
</dbReference>
<evidence type="ECO:0008006" key="7">
    <source>
        <dbReference type="Google" id="ProtNLM"/>
    </source>
</evidence>
<dbReference type="OrthoDB" id="6379191at2759"/>
<evidence type="ECO:0000256" key="2">
    <source>
        <dbReference type="PROSITE-ProRule" id="PRU00497"/>
    </source>
</evidence>
<evidence type="ECO:0000313" key="5">
    <source>
        <dbReference type="EnsemblMetazoa" id="CPIJ011935-PA"/>
    </source>
</evidence>
<dbReference type="PROSITE" id="PS51155">
    <property type="entry name" value="CHIT_BIND_RR_2"/>
    <property type="match status" value="2"/>
</dbReference>
<dbReference type="EMBL" id="DS232168">
    <property type="protein sequence ID" value="EDS36556.1"/>
    <property type="molecule type" value="Genomic_DNA"/>
</dbReference>
<dbReference type="PROSITE" id="PS00233">
    <property type="entry name" value="CHIT_BIND_RR_1"/>
    <property type="match status" value="1"/>
</dbReference>
<keyword evidence="1 2" id="KW-0193">Cuticle</keyword>
<dbReference type="STRING" id="7176.B0WXM6"/>
<sequence length="215" mass="22872">MYNKLFIASLLVVGAVAPPPPSSDAEATVLAQDQIINDDGSYAYNYETSNGIRANARSDNGINANGEFSFVPPDGAEYRVTYFIASLLVVGAVAPPPPSSDAEATVLAQDQIINDDGSYAYNYETSNGIRANARSDNGINANGEFSFVAPDGAEYRVTYVANEQGFQPQGAHLPVEPPAPEHVIKMLEDLRATNNPEFDLASLDATIARLKATLG</sequence>
<dbReference type="PANTHER" id="PTHR10380:SF237">
    <property type="entry name" value="CUTICULAR PROTEIN 65AU, ISOFORM A-RELATED"/>
    <property type="match status" value="1"/>
</dbReference>
<keyword evidence="6" id="KW-1185">Reference proteome</keyword>
<dbReference type="AlphaFoldDB" id="B0WXM6"/>
<accession>B0WXM6</accession>
<protein>
    <recommendedName>
        <fullName evidence="7">Pupal cuticle protein</fullName>
    </recommendedName>
</protein>
<dbReference type="EnsemblMetazoa" id="CPIJ011935-RA">
    <property type="protein sequence ID" value="CPIJ011935-PA"/>
    <property type="gene ID" value="CPIJ011935"/>
</dbReference>
<evidence type="ECO:0000256" key="3">
    <source>
        <dbReference type="SAM" id="SignalP"/>
    </source>
</evidence>